<evidence type="ECO:0000256" key="7">
    <source>
        <dbReference type="ARBA" id="ARBA00022729"/>
    </source>
</evidence>
<keyword evidence="7 12" id="KW-0732">Signal</keyword>
<dbReference type="PANTHER" id="PTHR38604">
    <property type="entry name" value="PERIPLASMIC NITRATE REDUCTASE, ELECTRON TRANSFER SUBUNIT"/>
    <property type="match status" value="1"/>
</dbReference>
<feature type="chain" id="PRO_5046351811" description="Periplasmic nitrate reductase, electron transfer subunit" evidence="12">
    <location>
        <begin position="23"/>
        <end position="135"/>
    </location>
</feature>
<evidence type="ECO:0000256" key="1">
    <source>
        <dbReference type="ARBA" id="ARBA00004418"/>
    </source>
</evidence>
<evidence type="ECO:0000256" key="9">
    <source>
        <dbReference type="ARBA" id="ARBA00022982"/>
    </source>
</evidence>
<gene>
    <name evidence="13" type="ORF">QUF54_01840</name>
</gene>
<comment type="similarity">
    <text evidence="2">Belongs to the NapB family.</text>
</comment>
<organism evidence="13 14">
    <name type="scientific">Candidatus Marithioploca araucensis</name>
    <dbReference type="NCBI Taxonomy" id="70273"/>
    <lineage>
        <taxon>Bacteria</taxon>
        <taxon>Pseudomonadati</taxon>
        <taxon>Pseudomonadota</taxon>
        <taxon>Gammaproteobacteria</taxon>
        <taxon>Thiotrichales</taxon>
        <taxon>Thiotrichaceae</taxon>
        <taxon>Candidatus Marithioploca</taxon>
    </lineage>
</organism>
<comment type="subcellular location">
    <subcellularLocation>
        <location evidence="1">Periplasm</location>
    </subcellularLocation>
</comment>
<accession>A0ABT7VQY1</accession>
<evidence type="ECO:0000256" key="11">
    <source>
        <dbReference type="ARBA" id="ARBA00031832"/>
    </source>
</evidence>
<dbReference type="Proteomes" id="UP001171945">
    <property type="component" value="Unassembled WGS sequence"/>
</dbReference>
<name>A0ABT7VQY1_9GAMM</name>
<keyword evidence="4" id="KW-0813">Transport</keyword>
<dbReference type="Pfam" id="PF03892">
    <property type="entry name" value="NapB"/>
    <property type="match status" value="2"/>
</dbReference>
<evidence type="ECO:0000313" key="14">
    <source>
        <dbReference type="Proteomes" id="UP001171945"/>
    </source>
</evidence>
<feature type="signal peptide" evidence="12">
    <location>
        <begin position="1"/>
        <end position="22"/>
    </location>
</feature>
<dbReference type="EMBL" id="JAUCGM010000050">
    <property type="protein sequence ID" value="MDM8562074.1"/>
    <property type="molecule type" value="Genomic_DNA"/>
</dbReference>
<evidence type="ECO:0000256" key="12">
    <source>
        <dbReference type="SAM" id="SignalP"/>
    </source>
</evidence>
<reference evidence="13" key="1">
    <citation type="submission" date="2023-06" db="EMBL/GenBank/DDBJ databases">
        <title>Uncultivated large filamentous bacteria from sulfidic sediments reveal new species and different genomic features in energy metabolism and defense.</title>
        <authorList>
            <person name="Fonseca A."/>
        </authorList>
    </citation>
    <scope>NUCLEOTIDE SEQUENCE</scope>
    <source>
        <strain evidence="13">HSG4</strain>
    </source>
</reference>
<evidence type="ECO:0000256" key="8">
    <source>
        <dbReference type="ARBA" id="ARBA00022764"/>
    </source>
</evidence>
<proteinExistence type="inferred from homology"/>
<evidence type="ECO:0000256" key="10">
    <source>
        <dbReference type="ARBA" id="ARBA00023004"/>
    </source>
</evidence>
<evidence type="ECO:0000256" key="5">
    <source>
        <dbReference type="ARBA" id="ARBA00022617"/>
    </source>
</evidence>
<evidence type="ECO:0000256" key="4">
    <source>
        <dbReference type="ARBA" id="ARBA00022448"/>
    </source>
</evidence>
<keyword evidence="8" id="KW-0574">Periplasm</keyword>
<dbReference type="GO" id="GO:0050140">
    <property type="term" value="F:nitrate reductase (cytochrome) activity"/>
    <property type="evidence" value="ECO:0007669"/>
    <property type="project" value="UniProtKB-EC"/>
</dbReference>
<dbReference type="InterPro" id="IPR036280">
    <property type="entry name" value="Multihaem_cyt_sf"/>
</dbReference>
<keyword evidence="6" id="KW-0479">Metal-binding</keyword>
<evidence type="ECO:0000256" key="2">
    <source>
        <dbReference type="ARBA" id="ARBA00007368"/>
    </source>
</evidence>
<comment type="caution">
    <text evidence="13">The sequence shown here is derived from an EMBL/GenBank/DDBJ whole genome shotgun (WGS) entry which is preliminary data.</text>
</comment>
<keyword evidence="13" id="KW-0560">Oxidoreductase</keyword>
<dbReference type="SUPFAM" id="SSF48695">
    <property type="entry name" value="Multiheme cytochromes"/>
    <property type="match status" value="1"/>
</dbReference>
<dbReference type="Gene3D" id="1.10.1130.10">
    <property type="entry name" value="Flavocytochrome C3, Chain A"/>
    <property type="match status" value="1"/>
</dbReference>
<evidence type="ECO:0000256" key="6">
    <source>
        <dbReference type="ARBA" id="ARBA00022723"/>
    </source>
</evidence>
<sequence>MKKLFLLKLVLALSISSLSQLAFSESGAVDVESLRDGYAVENMSEKADRKKVPTDFQNFESAYKQQPPLIRHFIEGFKITLQLNDCLDCHENHFEDEKGNVLDEINNWYYFCTQCHVSQVTDEPLRDNTFEPVSE</sequence>
<keyword evidence="5" id="KW-0349">Heme</keyword>
<keyword evidence="9" id="KW-0249">Electron transport</keyword>
<evidence type="ECO:0000256" key="3">
    <source>
        <dbReference type="ARBA" id="ARBA00013773"/>
    </source>
</evidence>
<protein>
    <recommendedName>
        <fullName evidence="3">Periplasmic nitrate reductase, electron transfer subunit</fullName>
    </recommendedName>
    <alternativeName>
        <fullName evidence="11">Diheme cytochrome c NapB</fullName>
    </alternativeName>
</protein>
<evidence type="ECO:0000313" key="13">
    <source>
        <dbReference type="EMBL" id="MDM8562074.1"/>
    </source>
</evidence>
<dbReference type="InterPro" id="IPR005591">
    <property type="entry name" value="NapB"/>
</dbReference>
<keyword evidence="14" id="KW-1185">Reference proteome</keyword>
<dbReference type="PANTHER" id="PTHR38604:SF1">
    <property type="entry name" value="PERIPLASMIC NITRATE REDUCTASE, ELECTRON TRANSFER SUBUNIT"/>
    <property type="match status" value="1"/>
</dbReference>
<keyword evidence="10" id="KW-0408">Iron</keyword>